<name>A0ABV7A3P3_9BACI</name>
<evidence type="ECO:0008006" key="3">
    <source>
        <dbReference type="Google" id="ProtNLM"/>
    </source>
</evidence>
<protein>
    <recommendedName>
        <fullName evidence="3">ClpX-type ZB domain-containing protein</fullName>
    </recommendedName>
</protein>
<evidence type="ECO:0000313" key="1">
    <source>
        <dbReference type="EMBL" id="MFC2947563.1"/>
    </source>
</evidence>
<gene>
    <name evidence="1" type="ORF">ACFODW_04255</name>
</gene>
<dbReference type="EMBL" id="JBHRRZ010000008">
    <property type="protein sequence ID" value="MFC2947563.1"/>
    <property type="molecule type" value="Genomic_DNA"/>
</dbReference>
<keyword evidence="2" id="KW-1185">Reference proteome</keyword>
<accession>A0ABV7A3P3</accession>
<dbReference type="RefSeq" id="WP_390303457.1">
    <property type="nucleotide sequence ID" value="NZ_JBHRRZ010000008.1"/>
</dbReference>
<comment type="caution">
    <text evidence="1">The sequence shown here is derived from an EMBL/GenBank/DDBJ whole genome shotgun (WGS) entry which is preliminary data.</text>
</comment>
<organism evidence="1 2">
    <name type="scientific">Virgibacillus sediminis</name>
    <dbReference type="NCBI Taxonomy" id="202260"/>
    <lineage>
        <taxon>Bacteria</taxon>
        <taxon>Bacillati</taxon>
        <taxon>Bacillota</taxon>
        <taxon>Bacilli</taxon>
        <taxon>Bacillales</taxon>
        <taxon>Bacillaceae</taxon>
        <taxon>Virgibacillus</taxon>
    </lineage>
</organism>
<sequence>MKTSCSICKRQSEDVEEKNDRFICTECLGWVDEIELRITEQLRENELA</sequence>
<evidence type="ECO:0000313" key="2">
    <source>
        <dbReference type="Proteomes" id="UP001595387"/>
    </source>
</evidence>
<reference evidence="2" key="1">
    <citation type="journal article" date="2019" name="Int. J. Syst. Evol. Microbiol.">
        <title>The Global Catalogue of Microorganisms (GCM) 10K type strain sequencing project: providing services to taxonomists for standard genome sequencing and annotation.</title>
        <authorList>
            <consortium name="The Broad Institute Genomics Platform"/>
            <consortium name="The Broad Institute Genome Sequencing Center for Infectious Disease"/>
            <person name="Wu L."/>
            <person name="Ma J."/>
        </authorList>
    </citation>
    <scope>NUCLEOTIDE SEQUENCE [LARGE SCALE GENOMIC DNA]</scope>
    <source>
        <strain evidence="2">KCTC 13193</strain>
    </source>
</reference>
<proteinExistence type="predicted"/>
<dbReference type="Proteomes" id="UP001595387">
    <property type="component" value="Unassembled WGS sequence"/>
</dbReference>